<dbReference type="InterPro" id="IPR028082">
    <property type="entry name" value="Peripla_BP_I"/>
</dbReference>
<evidence type="ECO:0000256" key="1">
    <source>
        <dbReference type="ARBA" id="ARBA00010062"/>
    </source>
</evidence>
<reference evidence="5" key="1">
    <citation type="journal article" date="2015" name="Int. J. Syst. Evol. Microbiol.">
        <title>Rhizobium oryzicola sp. nov., potential plant-growth-promoting endophytic bacteria isolated from rice roots.</title>
        <authorList>
            <person name="Zhang X.X."/>
            <person name="Gao J.S."/>
            <person name="Cao Y.H."/>
            <person name="Sheirdil R.A."/>
            <person name="Wang X.C."/>
            <person name="Zhang L."/>
        </authorList>
    </citation>
    <scope>NUCLEOTIDE SEQUENCE</scope>
    <source>
        <strain evidence="5">05753</strain>
    </source>
</reference>
<dbReference type="PANTHER" id="PTHR30483">
    <property type="entry name" value="LEUCINE-SPECIFIC-BINDING PROTEIN"/>
    <property type="match status" value="1"/>
</dbReference>
<dbReference type="InterPro" id="IPR028081">
    <property type="entry name" value="Leu-bd"/>
</dbReference>
<keyword evidence="6" id="KW-1185">Reference proteome</keyword>
<feature type="domain" description="Leucine-binding protein" evidence="4">
    <location>
        <begin position="59"/>
        <end position="384"/>
    </location>
</feature>
<comment type="caution">
    <text evidence="5">The sequence shown here is derived from an EMBL/GenBank/DDBJ whole genome shotgun (WGS) entry which is preliminary data.</text>
</comment>
<keyword evidence="2" id="KW-0732">Signal</keyword>
<dbReference type="Pfam" id="PF13458">
    <property type="entry name" value="Peripla_BP_6"/>
    <property type="match status" value="1"/>
</dbReference>
<dbReference type="Proteomes" id="UP001169006">
    <property type="component" value="Unassembled WGS sequence"/>
</dbReference>
<keyword evidence="3" id="KW-0813">Transport</keyword>
<dbReference type="Gene3D" id="3.40.50.2300">
    <property type="match status" value="2"/>
</dbReference>
<proteinExistence type="inferred from homology"/>
<dbReference type="EMBL" id="JAUKWQ010000004">
    <property type="protein sequence ID" value="MDO1583468.1"/>
    <property type="molecule type" value="Genomic_DNA"/>
</dbReference>
<comment type="similarity">
    <text evidence="1">Belongs to the leucine-binding protein family.</text>
</comment>
<evidence type="ECO:0000259" key="4">
    <source>
        <dbReference type="Pfam" id="PF13458"/>
    </source>
</evidence>
<organism evidence="5 6">
    <name type="scientific">Rhizobium oryzicola</name>
    <dbReference type="NCBI Taxonomy" id="1232668"/>
    <lineage>
        <taxon>Bacteria</taxon>
        <taxon>Pseudomonadati</taxon>
        <taxon>Pseudomonadota</taxon>
        <taxon>Alphaproteobacteria</taxon>
        <taxon>Hyphomicrobiales</taxon>
        <taxon>Rhizobiaceae</taxon>
        <taxon>Rhizobium/Agrobacterium group</taxon>
        <taxon>Rhizobium</taxon>
    </lineage>
</organism>
<dbReference type="CDD" id="cd06333">
    <property type="entry name" value="PBP1_ABC_RPA1789-like"/>
    <property type="match status" value="1"/>
</dbReference>
<evidence type="ECO:0000313" key="6">
    <source>
        <dbReference type="Proteomes" id="UP001169006"/>
    </source>
</evidence>
<dbReference type="SUPFAM" id="SSF53822">
    <property type="entry name" value="Periplasmic binding protein-like I"/>
    <property type="match status" value="1"/>
</dbReference>
<dbReference type="PANTHER" id="PTHR30483:SF38">
    <property type="entry name" value="BLR7848 PROTEIN"/>
    <property type="match status" value="1"/>
</dbReference>
<protein>
    <submittedName>
        <fullName evidence="5">ABC transporter substrate-binding protein</fullName>
    </submittedName>
</protein>
<dbReference type="RefSeq" id="WP_302077656.1">
    <property type="nucleotide sequence ID" value="NZ_JAUKWQ010000004.1"/>
</dbReference>
<keyword evidence="3" id="KW-0029">Amino-acid transport</keyword>
<sequence length="414" mass="44304">MEAVRWRELESLPSQGFSAQSAGTTSGRNLMNHLSRLAFGACIGAVVSLAAALQAQAEIVVGGTFSLTGPAAALGTSFQRTLPLLPKEIAGEPVRYVIVDDGSDPSAAVRNVRKLITENHVDVLIGPTNAATGYAIAPVLGELKVPLISGTALDLFGDKSEWFINLSTPITMWVAQIVNHMKDSGLKKVAFVGYNDVYGDTAFAAFKKDCAEAGLEIVADERFARSDTSFVGQALRISTAKPDGIFIAASGSPAVLPNVTLRERGYNKPLYNAPVAVSQDFLRLGGSKVEGVISAAYLIAVPHQIPDSNPSKKAVTELFDEFTKMYPNMQPDTQNPTAYDSGVVLKMVATEALKVAKPGTEEFRVAIRDRMHTINGLVGSVGVYQFKPGEPYGVQENSIAFVYVKNGKWTYLGK</sequence>
<dbReference type="InterPro" id="IPR051010">
    <property type="entry name" value="BCAA_transport"/>
</dbReference>
<name>A0ABT8SYI4_9HYPH</name>
<gene>
    <name evidence="5" type="ORF">Q2T52_15375</name>
</gene>
<accession>A0ABT8SYI4</accession>
<evidence type="ECO:0000313" key="5">
    <source>
        <dbReference type="EMBL" id="MDO1583468.1"/>
    </source>
</evidence>
<evidence type="ECO:0000256" key="3">
    <source>
        <dbReference type="ARBA" id="ARBA00022970"/>
    </source>
</evidence>
<reference evidence="5" key="2">
    <citation type="submission" date="2023-07" db="EMBL/GenBank/DDBJ databases">
        <authorList>
            <person name="Sun H."/>
        </authorList>
    </citation>
    <scope>NUCLEOTIDE SEQUENCE</scope>
    <source>
        <strain evidence="5">05753</strain>
    </source>
</reference>
<evidence type="ECO:0000256" key="2">
    <source>
        <dbReference type="ARBA" id="ARBA00022729"/>
    </source>
</evidence>